<gene>
    <name evidence="2" type="ORF">CCMP2556_LOCUS36678</name>
</gene>
<dbReference type="Proteomes" id="UP001642484">
    <property type="component" value="Unassembled WGS sequence"/>
</dbReference>
<sequence length="321" mass="35591">MPGSDELRTAWSLSTLKDGLSFMDGQPHQELLSLKSMSEEAMQRELDALTRYLDKPDDVGRTCLSPVFAAVSSQASPQHSPCVPPIPPQTPQQVTGKVETTREHDSDVEVVAAPPSSTRSTLVLKGHDSDIEVVDAEPGSTLLSKGHVKEAPGKPTEEPSTEHVSKASRCGPTEPSPLDLPGKPTQQSLDLPELASVIPDIKDSSAPFFRVGEQQISNDALRQRAARIFKLRVNGTCRVNEEIRKEWTGKGRPRRMLEEIFKQCGYDPDWDTFVEEVEIMRAEMKETELVIEGEFVTVQTMEEWGWSEKLVQRIVTSALAF</sequence>
<evidence type="ECO:0000313" key="2">
    <source>
        <dbReference type="EMBL" id="CAK9074443.1"/>
    </source>
</evidence>
<evidence type="ECO:0000313" key="3">
    <source>
        <dbReference type="Proteomes" id="UP001642484"/>
    </source>
</evidence>
<feature type="region of interest" description="Disordered" evidence="1">
    <location>
        <begin position="136"/>
        <end position="186"/>
    </location>
</feature>
<feature type="compositionally biased region" description="Basic and acidic residues" evidence="1">
    <location>
        <begin position="147"/>
        <end position="165"/>
    </location>
</feature>
<accession>A0ABP0PEI6</accession>
<name>A0ABP0PEI6_9DINO</name>
<protein>
    <submittedName>
        <fullName evidence="2">Uncharacterized protein</fullName>
    </submittedName>
</protein>
<reference evidence="2 3" key="1">
    <citation type="submission" date="2024-02" db="EMBL/GenBank/DDBJ databases">
        <authorList>
            <person name="Chen Y."/>
            <person name="Shah S."/>
            <person name="Dougan E. K."/>
            <person name="Thang M."/>
            <person name="Chan C."/>
        </authorList>
    </citation>
    <scope>NUCLEOTIDE SEQUENCE [LARGE SCALE GENOMIC DNA]</scope>
</reference>
<proteinExistence type="predicted"/>
<evidence type="ECO:0000256" key="1">
    <source>
        <dbReference type="SAM" id="MobiDB-lite"/>
    </source>
</evidence>
<comment type="caution">
    <text evidence="2">The sequence shown here is derived from an EMBL/GenBank/DDBJ whole genome shotgun (WGS) entry which is preliminary data.</text>
</comment>
<keyword evidence="3" id="KW-1185">Reference proteome</keyword>
<dbReference type="EMBL" id="CAXAMN010023017">
    <property type="protein sequence ID" value="CAK9074443.1"/>
    <property type="molecule type" value="Genomic_DNA"/>
</dbReference>
<organism evidence="2 3">
    <name type="scientific">Durusdinium trenchii</name>
    <dbReference type="NCBI Taxonomy" id="1381693"/>
    <lineage>
        <taxon>Eukaryota</taxon>
        <taxon>Sar</taxon>
        <taxon>Alveolata</taxon>
        <taxon>Dinophyceae</taxon>
        <taxon>Suessiales</taxon>
        <taxon>Symbiodiniaceae</taxon>
        <taxon>Durusdinium</taxon>
    </lineage>
</organism>